<dbReference type="EMBL" id="VOAJ01005003">
    <property type="protein sequence ID" value="KAF0876254.1"/>
    <property type="molecule type" value="Genomic_DNA"/>
</dbReference>
<dbReference type="Pfam" id="PF15871">
    <property type="entry name" value="JMY"/>
    <property type="match status" value="1"/>
</dbReference>
<dbReference type="GO" id="GO:0071933">
    <property type="term" value="F:Arp2/3 complex binding"/>
    <property type="evidence" value="ECO:0007669"/>
    <property type="project" value="TreeGrafter"/>
</dbReference>
<name>A0A6G1AL05_CROCR</name>
<dbReference type="AlphaFoldDB" id="A0A6G1AL05"/>
<dbReference type="InterPro" id="IPR003124">
    <property type="entry name" value="WH2_dom"/>
</dbReference>
<comment type="caution">
    <text evidence="4">The sequence shown here is derived from an EMBL/GenBank/DDBJ whole genome shotgun (WGS) entry which is preliminary data.</text>
</comment>
<feature type="compositionally biased region" description="Polar residues" evidence="2">
    <location>
        <begin position="426"/>
        <end position="435"/>
    </location>
</feature>
<feature type="non-terminal residue" evidence="4">
    <location>
        <position position="587"/>
    </location>
</feature>
<feature type="non-terminal residue" evidence="4">
    <location>
        <position position="1"/>
    </location>
</feature>
<dbReference type="GO" id="GO:0006888">
    <property type="term" value="P:endoplasmic reticulum to Golgi vesicle-mediated transport"/>
    <property type="evidence" value="ECO:0007669"/>
    <property type="project" value="TreeGrafter"/>
</dbReference>
<feature type="domain" description="WH2" evidence="3">
    <location>
        <begin position="518"/>
        <end position="535"/>
    </location>
</feature>
<evidence type="ECO:0000313" key="5">
    <source>
        <dbReference type="Proteomes" id="UP000475037"/>
    </source>
</evidence>
<dbReference type="PANTHER" id="PTHR23330:SF6">
    <property type="entry name" value="WASP HOMOLOG-ASSOCIATED PROTEIN WITH ACTIN, MEMBRANES AND MICROTUBULES"/>
    <property type="match status" value="1"/>
</dbReference>
<dbReference type="GO" id="GO:0034314">
    <property type="term" value="P:Arp2/3 complex-mediated actin nucleation"/>
    <property type="evidence" value="ECO:0007669"/>
    <property type="project" value="TreeGrafter"/>
</dbReference>
<evidence type="ECO:0000256" key="2">
    <source>
        <dbReference type="SAM" id="MobiDB-lite"/>
    </source>
</evidence>
<dbReference type="GO" id="GO:0003779">
    <property type="term" value="F:actin binding"/>
    <property type="evidence" value="ECO:0007669"/>
    <property type="project" value="InterPro"/>
</dbReference>
<keyword evidence="1" id="KW-0175">Coiled coil</keyword>
<dbReference type="Proteomes" id="UP000475037">
    <property type="component" value="Unassembled WGS sequence"/>
</dbReference>
<sequence>VLQGHDTAHTMVALMKVYQEEDEAYQELVMAATTFFQYLLQPFRDMREVATLCKLDILKSLDEDDLGPKRIVALQKEAKEWSRRAEEAIVSIQDITVNYFKETVKALAGMQKQMQQDGKRFGQAAWAAATPRLEKLKLMLAQETLQLMRAKELCLNHKRAEIQGKMEDLPEQEKNIDVVDELEIQYYEVQLELYEVKFEILKYEEILLLTQLDSIKRLIRDKEGEVVYYDPCESPEELEAVGLRGDEALEMEELSRQCRRLESKRGRICVRRACLRNRQDQCRENHRLRLQLAAESMKRFHQHHSIQMRRDKIKEEERKRKEWINQERKKTLQRLRAFKEVGSTGAWVAQLVKHLTSAPVMISQSVSLSPMPSSVLTALTPWMAASSGETPEGSEAKTGEDQDCSGNTDPSSVPAGDQTHPEPSEELSQVTTQKPAQMKMCIGPLPGVCSHRGVPEQSSHAPTRGLDVGRPLVWFLDRTCSVGSISGSMDEVLASLRSSRSPLQRAEVTASPPPRASFSEQLLAAIRQGVKLRKVHAGLDLSPSSKPPSDLERSIKAALQRIKRVSAASEEDEEDGDELSPGSEWDG</sequence>
<accession>A0A6G1AL05</accession>
<gene>
    <name evidence="4" type="primary">Whamm</name>
    <name evidence="4" type="ORF">FOF47_R10267</name>
</gene>
<dbReference type="GO" id="GO:0033116">
    <property type="term" value="C:endoplasmic reticulum-Golgi intermediate compartment membrane"/>
    <property type="evidence" value="ECO:0007669"/>
    <property type="project" value="TreeGrafter"/>
</dbReference>
<evidence type="ECO:0000313" key="4">
    <source>
        <dbReference type="EMBL" id="KAF0876254.1"/>
    </source>
</evidence>
<feature type="compositionally biased region" description="Acidic residues" evidence="2">
    <location>
        <begin position="569"/>
        <end position="578"/>
    </location>
</feature>
<evidence type="ECO:0000256" key="1">
    <source>
        <dbReference type="ARBA" id="ARBA00023054"/>
    </source>
</evidence>
<reference evidence="4 5" key="1">
    <citation type="submission" date="2019-11" db="EMBL/GenBank/DDBJ databases">
        <authorList>
            <person name="Yang C."/>
            <person name="Li F."/>
        </authorList>
    </citation>
    <scope>NUCLEOTIDE SEQUENCE [LARGE SCALE GENOMIC DNA]</scope>
    <source>
        <strain evidence="4">KB4526</strain>
        <tissue evidence="4">Muscle</tissue>
    </source>
</reference>
<dbReference type="InterPro" id="IPR031738">
    <property type="entry name" value="JMY/WHAMM"/>
</dbReference>
<feature type="region of interest" description="Disordered" evidence="2">
    <location>
        <begin position="564"/>
        <end position="587"/>
    </location>
</feature>
<protein>
    <submittedName>
        <fullName evidence="4">WHAMM protein</fullName>
    </submittedName>
</protein>
<dbReference type="PROSITE" id="PS51082">
    <property type="entry name" value="WH2"/>
    <property type="match status" value="1"/>
</dbReference>
<organism evidence="4 5">
    <name type="scientific">Crocuta crocuta</name>
    <name type="common">Spotted hyena</name>
    <dbReference type="NCBI Taxonomy" id="9678"/>
    <lineage>
        <taxon>Eukaryota</taxon>
        <taxon>Metazoa</taxon>
        <taxon>Chordata</taxon>
        <taxon>Craniata</taxon>
        <taxon>Vertebrata</taxon>
        <taxon>Euteleostomi</taxon>
        <taxon>Mammalia</taxon>
        <taxon>Eutheria</taxon>
        <taxon>Laurasiatheria</taxon>
        <taxon>Carnivora</taxon>
        <taxon>Feliformia</taxon>
        <taxon>Hyaenidae</taxon>
        <taxon>Crocuta</taxon>
    </lineage>
</organism>
<feature type="region of interest" description="Disordered" evidence="2">
    <location>
        <begin position="385"/>
        <end position="435"/>
    </location>
</feature>
<dbReference type="PANTHER" id="PTHR23330">
    <property type="entry name" value="P300 TRANSCRIPTIONAL COFACTOR JMY-RELATED"/>
    <property type="match status" value="1"/>
</dbReference>
<proteinExistence type="predicted"/>
<evidence type="ECO:0000259" key="3">
    <source>
        <dbReference type="PROSITE" id="PS51082"/>
    </source>
</evidence>
<keyword evidence="5" id="KW-1185">Reference proteome</keyword>